<sequence length="412" mass="45641">MRWLKSLVGLRKVERQQHQQRRKEDGDAGRTKRDAVDQFHFQDQHSQDHASLVGPEEFPDGNVPSEDDCSTPSCSGPGFSTLSVPLPQTEEELKEIWAATIIQTAYRALVRGHIVRKQAAITLRCMQALVRVQARVRARRVRVSLENQMDEQQNNVEEQTGEAHVREAEDGWCDSIGSVEDIQAKLLKRQEAAAKRERAMAYALSHQWQAGSRQQAAITASELDRNSWSWNWLERWMAVRPWESRFLGMYAADGIAIDTGAQHAEGNATKAPYRKPVKKQVSALHSNVLIQKARPSNSEGGGSSSNPSAGSASAKPKRKLPPKEGSDEVSSRLSGLGARSSSNPKERPGQLQPRANKRFSLPGTGTETGKRQVNKPAVSRSPKATEDSPALEGKHRRAGSVDLLFKRVELQA</sequence>
<proteinExistence type="inferred from homology"/>
<evidence type="ECO:0000256" key="3">
    <source>
        <dbReference type="SAM" id="Coils"/>
    </source>
</evidence>
<accession>A0A8R7UJU8</accession>
<feature type="compositionally biased region" description="Low complexity" evidence="4">
    <location>
        <begin position="304"/>
        <end position="314"/>
    </location>
</feature>
<dbReference type="AlphaFoldDB" id="A0A8R7UJU8"/>
<feature type="compositionally biased region" description="Basic and acidic residues" evidence="4">
    <location>
        <begin position="321"/>
        <end position="330"/>
    </location>
</feature>
<evidence type="ECO:0000256" key="2">
    <source>
        <dbReference type="ARBA" id="ARBA00024341"/>
    </source>
</evidence>
<name>A0A8R7UJU8_TRIUA</name>
<feature type="compositionally biased region" description="Basic and acidic residues" evidence="4">
    <location>
        <begin position="11"/>
        <end position="48"/>
    </location>
</feature>
<evidence type="ECO:0000256" key="1">
    <source>
        <dbReference type="ARBA" id="ARBA00022860"/>
    </source>
</evidence>
<gene>
    <name evidence="5" type="primary">LOC125510852</name>
</gene>
<evidence type="ECO:0000313" key="5">
    <source>
        <dbReference type="EnsemblPlants" id="TuG1812G0500004473.01.T03"/>
    </source>
</evidence>
<reference evidence="5" key="3">
    <citation type="submission" date="2022-06" db="UniProtKB">
        <authorList>
            <consortium name="EnsemblPlants"/>
        </authorList>
    </citation>
    <scope>IDENTIFICATION</scope>
</reference>
<dbReference type="PANTHER" id="PTHR32295">
    <property type="entry name" value="IQ-DOMAIN 5-RELATED"/>
    <property type="match status" value="1"/>
</dbReference>
<evidence type="ECO:0000256" key="4">
    <source>
        <dbReference type="SAM" id="MobiDB-lite"/>
    </source>
</evidence>
<evidence type="ECO:0008006" key="7">
    <source>
        <dbReference type="Google" id="ProtNLM"/>
    </source>
</evidence>
<dbReference type="Gramene" id="TuG1812G0500004473.01.T03">
    <property type="protein sequence ID" value="TuG1812G0500004473.01.T03"/>
    <property type="gene ID" value="TuG1812G0500004473.01"/>
</dbReference>
<reference evidence="5" key="2">
    <citation type="submission" date="2018-03" db="EMBL/GenBank/DDBJ databases">
        <title>The Triticum urartu genome reveals the dynamic nature of wheat genome evolution.</title>
        <authorList>
            <person name="Ling H."/>
            <person name="Ma B."/>
            <person name="Shi X."/>
            <person name="Liu H."/>
            <person name="Dong L."/>
            <person name="Sun H."/>
            <person name="Cao Y."/>
            <person name="Gao Q."/>
            <person name="Zheng S."/>
            <person name="Li Y."/>
            <person name="Yu Y."/>
            <person name="Du H."/>
            <person name="Qi M."/>
            <person name="Li Y."/>
            <person name="Yu H."/>
            <person name="Cui Y."/>
            <person name="Wang N."/>
            <person name="Chen C."/>
            <person name="Wu H."/>
            <person name="Zhao Y."/>
            <person name="Zhang J."/>
            <person name="Li Y."/>
            <person name="Zhou W."/>
            <person name="Zhang B."/>
            <person name="Hu W."/>
            <person name="Eijk M."/>
            <person name="Tang J."/>
            <person name="Witsenboer H."/>
            <person name="Zhao S."/>
            <person name="Li Z."/>
            <person name="Zhang A."/>
            <person name="Wang D."/>
            <person name="Liang C."/>
        </authorList>
    </citation>
    <scope>NUCLEOTIDE SEQUENCE [LARGE SCALE GENOMIC DNA]</scope>
    <source>
        <strain evidence="5">cv. G1812</strain>
    </source>
</reference>
<keyword evidence="6" id="KW-1185">Reference proteome</keyword>
<feature type="coiled-coil region" evidence="3">
    <location>
        <begin position="135"/>
        <end position="162"/>
    </location>
</feature>
<feature type="compositionally biased region" description="Low complexity" evidence="4">
    <location>
        <begin position="331"/>
        <end position="342"/>
    </location>
</feature>
<organism evidence="5 6">
    <name type="scientific">Triticum urartu</name>
    <name type="common">Red wild einkorn</name>
    <name type="synonym">Crithodium urartu</name>
    <dbReference type="NCBI Taxonomy" id="4572"/>
    <lineage>
        <taxon>Eukaryota</taxon>
        <taxon>Viridiplantae</taxon>
        <taxon>Streptophyta</taxon>
        <taxon>Embryophyta</taxon>
        <taxon>Tracheophyta</taxon>
        <taxon>Spermatophyta</taxon>
        <taxon>Magnoliopsida</taxon>
        <taxon>Liliopsida</taxon>
        <taxon>Poales</taxon>
        <taxon>Poaceae</taxon>
        <taxon>BOP clade</taxon>
        <taxon>Pooideae</taxon>
        <taxon>Triticodae</taxon>
        <taxon>Triticeae</taxon>
        <taxon>Triticinae</taxon>
        <taxon>Triticum</taxon>
    </lineage>
</organism>
<dbReference type="GO" id="GO:0005516">
    <property type="term" value="F:calmodulin binding"/>
    <property type="evidence" value="ECO:0007669"/>
    <property type="project" value="UniProtKB-KW"/>
</dbReference>
<protein>
    <recommendedName>
        <fullName evidence="7">Protein IQ-DOMAIN 1</fullName>
    </recommendedName>
</protein>
<dbReference type="PANTHER" id="PTHR32295:SF123">
    <property type="entry name" value="PROTEIN IQ-DOMAIN 5"/>
    <property type="match status" value="1"/>
</dbReference>
<evidence type="ECO:0000313" key="6">
    <source>
        <dbReference type="Proteomes" id="UP000015106"/>
    </source>
</evidence>
<dbReference type="EnsemblPlants" id="TuG1812G0500004473.01.T03">
    <property type="protein sequence ID" value="TuG1812G0500004473.01.T03"/>
    <property type="gene ID" value="TuG1812G0500004473.01"/>
</dbReference>
<dbReference type="PROSITE" id="PS50096">
    <property type="entry name" value="IQ"/>
    <property type="match status" value="1"/>
</dbReference>
<comment type="similarity">
    <text evidence="2">Belongs to the IQD family.</text>
</comment>
<keyword evidence="3" id="KW-0175">Coiled coil</keyword>
<keyword evidence="1" id="KW-0112">Calmodulin-binding</keyword>
<feature type="region of interest" description="Disordered" evidence="4">
    <location>
        <begin position="1"/>
        <end position="73"/>
    </location>
</feature>
<reference evidence="6" key="1">
    <citation type="journal article" date="2013" name="Nature">
        <title>Draft genome of the wheat A-genome progenitor Triticum urartu.</title>
        <authorList>
            <person name="Ling H.Q."/>
            <person name="Zhao S."/>
            <person name="Liu D."/>
            <person name="Wang J."/>
            <person name="Sun H."/>
            <person name="Zhang C."/>
            <person name="Fan H."/>
            <person name="Li D."/>
            <person name="Dong L."/>
            <person name="Tao Y."/>
            <person name="Gao C."/>
            <person name="Wu H."/>
            <person name="Li Y."/>
            <person name="Cui Y."/>
            <person name="Guo X."/>
            <person name="Zheng S."/>
            <person name="Wang B."/>
            <person name="Yu K."/>
            <person name="Liang Q."/>
            <person name="Yang W."/>
            <person name="Lou X."/>
            <person name="Chen J."/>
            <person name="Feng M."/>
            <person name="Jian J."/>
            <person name="Zhang X."/>
            <person name="Luo G."/>
            <person name="Jiang Y."/>
            <person name="Liu J."/>
            <person name="Wang Z."/>
            <person name="Sha Y."/>
            <person name="Zhang B."/>
            <person name="Wu H."/>
            <person name="Tang D."/>
            <person name="Shen Q."/>
            <person name="Xue P."/>
            <person name="Zou S."/>
            <person name="Wang X."/>
            <person name="Liu X."/>
            <person name="Wang F."/>
            <person name="Yang Y."/>
            <person name="An X."/>
            <person name="Dong Z."/>
            <person name="Zhang K."/>
            <person name="Zhang X."/>
            <person name="Luo M.C."/>
            <person name="Dvorak J."/>
            <person name="Tong Y."/>
            <person name="Wang J."/>
            <person name="Yang H."/>
            <person name="Li Z."/>
            <person name="Wang D."/>
            <person name="Zhang A."/>
            <person name="Wang J."/>
        </authorList>
    </citation>
    <scope>NUCLEOTIDE SEQUENCE</scope>
    <source>
        <strain evidence="6">cv. G1812</strain>
    </source>
</reference>
<dbReference type="Proteomes" id="UP000015106">
    <property type="component" value="Chromosome 5"/>
</dbReference>
<feature type="region of interest" description="Disordered" evidence="4">
    <location>
        <begin position="293"/>
        <end position="399"/>
    </location>
</feature>